<dbReference type="OrthoDB" id="2160613at2759"/>
<evidence type="ECO:0000256" key="1">
    <source>
        <dbReference type="ARBA" id="ARBA00022614"/>
    </source>
</evidence>
<organism evidence="5 6">
    <name type="scientific">Armadillidium nasatum</name>
    <dbReference type="NCBI Taxonomy" id="96803"/>
    <lineage>
        <taxon>Eukaryota</taxon>
        <taxon>Metazoa</taxon>
        <taxon>Ecdysozoa</taxon>
        <taxon>Arthropoda</taxon>
        <taxon>Crustacea</taxon>
        <taxon>Multicrustacea</taxon>
        <taxon>Malacostraca</taxon>
        <taxon>Eumalacostraca</taxon>
        <taxon>Peracarida</taxon>
        <taxon>Isopoda</taxon>
        <taxon>Oniscidea</taxon>
        <taxon>Crinocheta</taxon>
        <taxon>Armadillidiidae</taxon>
        <taxon>Armadillidium</taxon>
    </lineage>
</organism>
<dbReference type="GO" id="GO:0005634">
    <property type="term" value="C:nucleus"/>
    <property type="evidence" value="ECO:0007669"/>
    <property type="project" value="TreeGrafter"/>
</dbReference>
<keyword evidence="6" id="KW-1185">Reference proteome</keyword>
<name>A0A5N5SV40_9CRUS</name>
<dbReference type="PROSITE" id="PS51450">
    <property type="entry name" value="LRR"/>
    <property type="match status" value="2"/>
</dbReference>
<gene>
    <name evidence="5" type="primary">Anp32a</name>
    <name evidence="5" type="ORF">Anas_03666</name>
</gene>
<evidence type="ECO:0000256" key="4">
    <source>
        <dbReference type="SAM" id="MobiDB-lite"/>
    </source>
</evidence>
<accession>A0A5N5SV40</accession>
<evidence type="ECO:0000313" key="6">
    <source>
        <dbReference type="Proteomes" id="UP000326759"/>
    </source>
</evidence>
<dbReference type="Proteomes" id="UP000326759">
    <property type="component" value="Unassembled WGS sequence"/>
</dbReference>
<dbReference type="PANTHER" id="PTHR11375">
    <property type="entry name" value="ACIDIC LEUCINE-RICH NUCLEAR PHOSPHOPROTEIN 32"/>
    <property type="match status" value="1"/>
</dbReference>
<evidence type="ECO:0000256" key="3">
    <source>
        <dbReference type="ARBA" id="ARBA00025777"/>
    </source>
</evidence>
<protein>
    <submittedName>
        <fullName evidence="5">Acidic leucine-rich nuclear phosphoprotein 32 family member A</fullName>
    </submittedName>
</protein>
<dbReference type="EMBL" id="SEYY01019628">
    <property type="protein sequence ID" value="KAB7498086.1"/>
    <property type="molecule type" value="Genomic_DNA"/>
</dbReference>
<dbReference type="InterPro" id="IPR045081">
    <property type="entry name" value="AN32"/>
</dbReference>
<feature type="compositionally biased region" description="Basic and acidic residues" evidence="4">
    <location>
        <begin position="249"/>
        <end position="261"/>
    </location>
</feature>
<feature type="compositionally biased region" description="Acidic residues" evidence="4">
    <location>
        <begin position="166"/>
        <end position="198"/>
    </location>
</feature>
<proteinExistence type="inferred from homology"/>
<sequence>MEARILKEKGDRDVASIKELTLNDCECSNVSGLTEDWKSLENLKIVNVGLTSLKGFPRLPSLKKLELSRNNLSDGLDALACLPKLEELNLSANTVKDLKAIQPLAQVNTLKSIKLKGCDICKVENYKEKLFELIPSLELVDGEKKSKESPEENGVGSKNGKHGKGDEEELSDEDDDSIDESEDGEEEDDSDSEDDGEVPLEALYGKINDDEEDEEFEAEEEEEDEEIEEEEEEEVSLNVSQNSSEETEEVRGTKRKHEDEN</sequence>
<dbReference type="PANTHER" id="PTHR11375:SF0">
    <property type="entry name" value="ACIDIC LEUCINE-RICH NUCLEAR PHOSPHOPROTEIN 32 FAMILY MEMBER A"/>
    <property type="match status" value="1"/>
</dbReference>
<keyword evidence="1" id="KW-0433">Leucine-rich repeat</keyword>
<feature type="region of interest" description="Disordered" evidence="4">
    <location>
        <begin position="142"/>
        <end position="261"/>
    </location>
</feature>
<feature type="compositionally biased region" description="Acidic residues" evidence="4">
    <location>
        <begin position="209"/>
        <end position="235"/>
    </location>
</feature>
<reference evidence="5 6" key="1">
    <citation type="journal article" date="2019" name="PLoS Biol.">
        <title>Sex chromosomes control vertical transmission of feminizing Wolbachia symbionts in an isopod.</title>
        <authorList>
            <person name="Becking T."/>
            <person name="Chebbi M.A."/>
            <person name="Giraud I."/>
            <person name="Moumen B."/>
            <person name="Laverre T."/>
            <person name="Caubet Y."/>
            <person name="Peccoud J."/>
            <person name="Gilbert C."/>
            <person name="Cordaux R."/>
        </authorList>
    </citation>
    <scope>NUCLEOTIDE SEQUENCE [LARGE SCALE GENOMIC DNA]</scope>
    <source>
        <strain evidence="5">ANa2</strain>
        <tissue evidence="5">Whole body excluding digestive tract and cuticle</tissue>
    </source>
</reference>
<comment type="similarity">
    <text evidence="3">Belongs to the ANP32 family.</text>
</comment>
<evidence type="ECO:0000313" key="5">
    <source>
        <dbReference type="EMBL" id="KAB7498086.1"/>
    </source>
</evidence>
<dbReference type="AlphaFoldDB" id="A0A5N5SV40"/>
<dbReference type="InterPro" id="IPR032675">
    <property type="entry name" value="LRR_dom_sf"/>
</dbReference>
<keyword evidence="2" id="KW-0677">Repeat</keyword>
<dbReference type="GO" id="GO:0042393">
    <property type="term" value="F:histone binding"/>
    <property type="evidence" value="ECO:0007669"/>
    <property type="project" value="TreeGrafter"/>
</dbReference>
<comment type="caution">
    <text evidence="5">The sequence shown here is derived from an EMBL/GenBank/DDBJ whole genome shotgun (WGS) entry which is preliminary data.</text>
</comment>
<dbReference type="InterPro" id="IPR001611">
    <property type="entry name" value="Leu-rich_rpt"/>
</dbReference>
<dbReference type="SUPFAM" id="SSF52058">
    <property type="entry name" value="L domain-like"/>
    <property type="match status" value="1"/>
</dbReference>
<evidence type="ECO:0000256" key="2">
    <source>
        <dbReference type="ARBA" id="ARBA00022737"/>
    </source>
</evidence>
<dbReference type="Pfam" id="PF14580">
    <property type="entry name" value="LRR_9"/>
    <property type="match status" value="1"/>
</dbReference>
<dbReference type="Gene3D" id="3.80.10.10">
    <property type="entry name" value="Ribonuclease Inhibitor"/>
    <property type="match status" value="1"/>
</dbReference>